<feature type="compositionally biased region" description="Polar residues" evidence="1">
    <location>
        <begin position="1"/>
        <end position="17"/>
    </location>
</feature>
<organism evidence="2 3">
    <name type="scientific">Pseudorhodobacter antarcticus</name>
    <dbReference type="NCBI Taxonomy" id="1077947"/>
    <lineage>
        <taxon>Bacteria</taxon>
        <taxon>Pseudomonadati</taxon>
        <taxon>Pseudomonadota</taxon>
        <taxon>Alphaproteobacteria</taxon>
        <taxon>Rhodobacterales</taxon>
        <taxon>Paracoccaceae</taxon>
        <taxon>Pseudorhodobacter</taxon>
    </lineage>
</organism>
<reference evidence="2 3" key="1">
    <citation type="submission" date="2016-10" db="EMBL/GenBank/DDBJ databases">
        <authorList>
            <person name="de Groot N.N."/>
        </authorList>
    </citation>
    <scope>NUCLEOTIDE SEQUENCE [LARGE SCALE GENOMIC DNA]</scope>
    <source>
        <strain evidence="2 3">CGMCC 1.10836</strain>
    </source>
</reference>
<dbReference type="STRING" id="1077947.SAMN05216227_10534"/>
<name>A0A1H8MC38_9RHOB</name>
<proteinExistence type="predicted"/>
<feature type="region of interest" description="Disordered" evidence="1">
    <location>
        <begin position="45"/>
        <end position="79"/>
    </location>
</feature>
<dbReference type="OrthoDB" id="7875526at2"/>
<dbReference type="RefSeq" id="WP_050520410.1">
    <property type="nucleotide sequence ID" value="NZ_FOCO01000053.1"/>
</dbReference>
<protein>
    <submittedName>
        <fullName evidence="2">Uncharacterized protein</fullName>
    </submittedName>
</protein>
<feature type="region of interest" description="Disordered" evidence="1">
    <location>
        <begin position="1"/>
        <end position="24"/>
    </location>
</feature>
<dbReference type="AlphaFoldDB" id="A0A1H8MC38"/>
<gene>
    <name evidence="2" type="ORF">SAMN05216227_10534</name>
</gene>
<sequence length="79" mass="8637">MSKLTQTNVFPVSQSKAETPMEKTTRAVREILDADTEQRQIKTARLRKARRESEANPVAEVIGPATNGVRKTPGGKAST</sequence>
<evidence type="ECO:0000256" key="1">
    <source>
        <dbReference type="SAM" id="MobiDB-lite"/>
    </source>
</evidence>
<evidence type="ECO:0000313" key="3">
    <source>
        <dbReference type="Proteomes" id="UP000183002"/>
    </source>
</evidence>
<dbReference type="Proteomes" id="UP000183002">
    <property type="component" value="Unassembled WGS sequence"/>
</dbReference>
<accession>A0A1H8MC38</accession>
<dbReference type="EMBL" id="FOCO01000053">
    <property type="protein sequence ID" value="SEO14863.1"/>
    <property type="molecule type" value="Genomic_DNA"/>
</dbReference>
<keyword evidence="3" id="KW-1185">Reference proteome</keyword>
<evidence type="ECO:0000313" key="2">
    <source>
        <dbReference type="EMBL" id="SEO14863.1"/>
    </source>
</evidence>